<dbReference type="InterPro" id="IPR001763">
    <property type="entry name" value="Rhodanese-like_dom"/>
</dbReference>
<evidence type="ECO:0000259" key="11">
    <source>
        <dbReference type="PROSITE" id="PS50206"/>
    </source>
</evidence>
<evidence type="ECO:0000256" key="10">
    <source>
        <dbReference type="ARBA" id="ARBA00038465"/>
    </source>
</evidence>
<accession>A0ABN7T7H1</accession>
<dbReference type="InterPro" id="IPR051889">
    <property type="entry name" value="CEP41"/>
</dbReference>
<dbReference type="Gene3D" id="3.40.250.10">
    <property type="entry name" value="Rhodanese-like domain"/>
    <property type="match status" value="1"/>
</dbReference>
<evidence type="ECO:0000256" key="6">
    <source>
        <dbReference type="ARBA" id="ARBA00022927"/>
    </source>
</evidence>
<evidence type="ECO:0000313" key="13">
    <source>
        <dbReference type="Proteomes" id="UP001158576"/>
    </source>
</evidence>
<gene>
    <name evidence="12" type="ORF">OKIOD_LOCUS15490</name>
</gene>
<dbReference type="PANTHER" id="PTHR44390:SF1">
    <property type="entry name" value="CENTROSOMAL PROTEIN OF 41 KDA"/>
    <property type="match status" value="1"/>
</dbReference>
<dbReference type="CDD" id="cd00158">
    <property type="entry name" value="RHOD"/>
    <property type="match status" value="1"/>
</dbReference>
<keyword evidence="5" id="KW-0970">Cilium biogenesis/degradation</keyword>
<keyword evidence="13" id="KW-1185">Reference proteome</keyword>
<keyword evidence="6" id="KW-0653">Protein transport</keyword>
<dbReference type="PANTHER" id="PTHR44390">
    <property type="entry name" value="CENTROSOMAL PROTEIN OF 41 KDA"/>
    <property type="match status" value="1"/>
</dbReference>
<dbReference type="SUPFAM" id="SSF52821">
    <property type="entry name" value="Rhodanese/Cell cycle control phosphatase"/>
    <property type="match status" value="1"/>
</dbReference>
<protein>
    <submittedName>
        <fullName evidence="12">Oidioi.mRNA.OKI2018_I69.chr2.g6725.t1.cds</fullName>
    </submittedName>
</protein>
<evidence type="ECO:0000313" key="12">
    <source>
        <dbReference type="EMBL" id="CAG5112515.1"/>
    </source>
</evidence>
<name>A0ABN7T7H1_OIKDI</name>
<keyword evidence="7" id="KW-0969">Cilium</keyword>
<organism evidence="12 13">
    <name type="scientific">Oikopleura dioica</name>
    <name type="common">Tunicate</name>
    <dbReference type="NCBI Taxonomy" id="34765"/>
    <lineage>
        <taxon>Eukaryota</taxon>
        <taxon>Metazoa</taxon>
        <taxon>Chordata</taxon>
        <taxon>Tunicata</taxon>
        <taxon>Appendicularia</taxon>
        <taxon>Copelata</taxon>
        <taxon>Oikopleuridae</taxon>
        <taxon>Oikopleura</taxon>
    </lineage>
</organism>
<dbReference type="EMBL" id="OU015567">
    <property type="protein sequence ID" value="CAG5112515.1"/>
    <property type="molecule type" value="Genomic_DNA"/>
</dbReference>
<keyword evidence="3" id="KW-0813">Transport</keyword>
<dbReference type="Proteomes" id="UP001158576">
    <property type="component" value="Chromosome 2"/>
</dbReference>
<evidence type="ECO:0000256" key="9">
    <source>
        <dbReference type="ARBA" id="ARBA00023273"/>
    </source>
</evidence>
<dbReference type="SMART" id="SM00450">
    <property type="entry name" value="RHOD"/>
    <property type="match status" value="1"/>
</dbReference>
<evidence type="ECO:0000256" key="2">
    <source>
        <dbReference type="ARBA" id="ARBA00004300"/>
    </source>
</evidence>
<comment type="similarity">
    <text evidence="10">Belongs to the CEP41 family.</text>
</comment>
<dbReference type="InterPro" id="IPR036873">
    <property type="entry name" value="Rhodanese-like_dom_sf"/>
</dbReference>
<evidence type="ECO:0000256" key="5">
    <source>
        <dbReference type="ARBA" id="ARBA00022794"/>
    </source>
</evidence>
<proteinExistence type="inferred from homology"/>
<evidence type="ECO:0000256" key="7">
    <source>
        <dbReference type="ARBA" id="ARBA00023069"/>
    </source>
</evidence>
<dbReference type="PROSITE" id="PS50206">
    <property type="entry name" value="RHODANESE_3"/>
    <property type="match status" value="1"/>
</dbReference>
<evidence type="ECO:0000256" key="3">
    <source>
        <dbReference type="ARBA" id="ARBA00022448"/>
    </source>
</evidence>
<keyword evidence="8" id="KW-0206">Cytoskeleton</keyword>
<sequence length="340" mass="38029">MSKAIGDSKLLEKRIPRSAKWSNVRGRVDTGASMSKHLAKVEDIQANFRIQRGELFKRLKLSTFAALVLEVDKVNMMNESEENEAPVQDDIVERVETTPRQPNFLDVIRGTGELNLKEQNENLKLPPKPKLPKEHTPYSSTPYLLVDVRDSDAFQQCHIITAESYPHTNFSRTMNPFSNQMLQFKNLEGHIIVLYDTDELIATECATTMAQRGFENVFVLSGGLRVLAQKLPNGLVTGSLPAEAFMSLDGKTKLRSGKTKYNPKNKVPADMALKRFTHEHLGALSEALDELLMAPSDAGSRLSKSKIDGGSTLSSYRYTRSRSRASLMTTTSNSNIKPWK</sequence>
<evidence type="ECO:0000256" key="1">
    <source>
        <dbReference type="ARBA" id="ARBA00004120"/>
    </source>
</evidence>
<dbReference type="Pfam" id="PF00581">
    <property type="entry name" value="Rhodanese"/>
    <property type="match status" value="1"/>
</dbReference>
<reference evidence="12 13" key="1">
    <citation type="submission" date="2021-04" db="EMBL/GenBank/DDBJ databases">
        <authorList>
            <person name="Bliznina A."/>
        </authorList>
    </citation>
    <scope>NUCLEOTIDE SEQUENCE [LARGE SCALE GENOMIC DNA]</scope>
</reference>
<comment type="subcellular location">
    <subcellularLocation>
        <location evidence="1">Cytoplasm</location>
        <location evidence="1">Cytoskeleton</location>
        <location evidence="1">Cilium basal body</location>
    </subcellularLocation>
    <subcellularLocation>
        <location evidence="2">Cytoplasm</location>
        <location evidence="2">Cytoskeleton</location>
        <location evidence="2">Microtubule organizing center</location>
        <location evidence="2">Centrosome</location>
    </subcellularLocation>
</comment>
<keyword evidence="9" id="KW-0966">Cell projection</keyword>
<feature type="domain" description="Rhodanese" evidence="11">
    <location>
        <begin position="139"/>
        <end position="236"/>
    </location>
</feature>
<evidence type="ECO:0000256" key="4">
    <source>
        <dbReference type="ARBA" id="ARBA00022490"/>
    </source>
</evidence>
<keyword evidence="4" id="KW-0963">Cytoplasm</keyword>
<evidence type="ECO:0000256" key="8">
    <source>
        <dbReference type="ARBA" id="ARBA00023212"/>
    </source>
</evidence>